<evidence type="ECO:0000313" key="6">
    <source>
        <dbReference type="Proteomes" id="UP000294829"/>
    </source>
</evidence>
<dbReference type="RefSeq" id="WP_133325098.1">
    <property type="nucleotide sequence ID" value="NZ_SMYL01000001.1"/>
</dbReference>
<gene>
    <name evidence="5" type="ORF">E2I14_02540</name>
</gene>
<dbReference type="InterPro" id="IPR041492">
    <property type="entry name" value="HAD_2"/>
</dbReference>
<evidence type="ECO:0000256" key="4">
    <source>
        <dbReference type="ARBA" id="ARBA00013078"/>
    </source>
</evidence>
<dbReference type="Gene3D" id="3.40.50.1000">
    <property type="entry name" value="HAD superfamily/HAD-like"/>
    <property type="match status" value="1"/>
</dbReference>
<dbReference type="PANTHER" id="PTHR43434">
    <property type="entry name" value="PHOSPHOGLYCOLATE PHOSPHATASE"/>
    <property type="match status" value="1"/>
</dbReference>
<name>A0A4R5W5U1_9BURK</name>
<dbReference type="InterPro" id="IPR036412">
    <property type="entry name" value="HAD-like_sf"/>
</dbReference>
<dbReference type="GO" id="GO:0005829">
    <property type="term" value="C:cytosol"/>
    <property type="evidence" value="ECO:0007669"/>
    <property type="project" value="TreeGrafter"/>
</dbReference>
<evidence type="ECO:0000313" key="5">
    <source>
        <dbReference type="EMBL" id="TDK68438.1"/>
    </source>
</evidence>
<dbReference type="InterPro" id="IPR023214">
    <property type="entry name" value="HAD_sf"/>
</dbReference>
<dbReference type="SFLD" id="SFLDG01129">
    <property type="entry name" value="C1.5:_HAD__Beta-PGM__Phosphata"/>
    <property type="match status" value="1"/>
</dbReference>
<dbReference type="SFLD" id="SFLDS00003">
    <property type="entry name" value="Haloacid_Dehalogenase"/>
    <property type="match status" value="1"/>
</dbReference>
<dbReference type="SUPFAM" id="SSF56784">
    <property type="entry name" value="HAD-like"/>
    <property type="match status" value="1"/>
</dbReference>
<sequence length="227" mass="25888">MYKSNKRLIILDADGTTIDAFSAITSTFSQHGMALGNEDNFQKRHNLFKYMGGFKEFPRNIKKQLSHRKKLIETLTDVYRDEAQLYPGIAALMQRLIDAPDVVVGIVTRNITNEPIETLARLFLRHGIDIKQIDFMQHIPVKENKIATFKELRNHFGINPALSYVCGDEHKDYNAALASGMHPFIVSYGFEDYQRLTEKFDIPDEVIARSPGELSARVLHALHLNQA</sequence>
<dbReference type="Gene3D" id="1.10.150.240">
    <property type="entry name" value="Putative phosphatase, domain 2"/>
    <property type="match status" value="1"/>
</dbReference>
<evidence type="ECO:0000256" key="1">
    <source>
        <dbReference type="ARBA" id="ARBA00000830"/>
    </source>
</evidence>
<dbReference type="AlphaFoldDB" id="A0A4R5W5U1"/>
<comment type="catalytic activity">
    <reaction evidence="1">
        <text>2-phosphoglycolate + H2O = glycolate + phosphate</text>
        <dbReference type="Rhea" id="RHEA:14369"/>
        <dbReference type="ChEBI" id="CHEBI:15377"/>
        <dbReference type="ChEBI" id="CHEBI:29805"/>
        <dbReference type="ChEBI" id="CHEBI:43474"/>
        <dbReference type="ChEBI" id="CHEBI:58033"/>
        <dbReference type="EC" id="3.1.3.18"/>
    </reaction>
</comment>
<comment type="similarity">
    <text evidence="3">Belongs to the HAD-like hydrolase superfamily. CbbY/CbbZ/Gph/YieH family.</text>
</comment>
<dbReference type="Proteomes" id="UP000294829">
    <property type="component" value="Unassembled WGS sequence"/>
</dbReference>
<dbReference type="GO" id="GO:0008967">
    <property type="term" value="F:phosphoglycolate phosphatase activity"/>
    <property type="evidence" value="ECO:0007669"/>
    <property type="project" value="UniProtKB-EC"/>
</dbReference>
<reference evidence="5 6" key="1">
    <citation type="submission" date="2019-03" db="EMBL/GenBank/DDBJ databases">
        <title>Sapientia aquatica gen. nov., sp. nov., isolated from a crater lake.</title>
        <authorList>
            <person name="Felfoldi T."/>
            <person name="Szabo A."/>
            <person name="Toth E."/>
            <person name="Schumann P."/>
            <person name="Keki Z."/>
            <person name="Marialigeti K."/>
            <person name="Mathe I."/>
        </authorList>
    </citation>
    <scope>NUCLEOTIDE SEQUENCE [LARGE SCALE GENOMIC DNA]</scope>
    <source>
        <strain evidence="5 6">SA-152</strain>
    </source>
</reference>
<protein>
    <recommendedName>
        <fullName evidence="4">phosphoglycolate phosphatase</fullName>
        <ecNumber evidence="4">3.1.3.18</ecNumber>
    </recommendedName>
</protein>
<dbReference type="PANTHER" id="PTHR43434:SF1">
    <property type="entry name" value="PHOSPHOGLYCOLATE PHOSPHATASE"/>
    <property type="match status" value="1"/>
</dbReference>
<dbReference type="GO" id="GO:0006281">
    <property type="term" value="P:DNA repair"/>
    <property type="evidence" value="ECO:0007669"/>
    <property type="project" value="TreeGrafter"/>
</dbReference>
<dbReference type="InterPro" id="IPR050155">
    <property type="entry name" value="HAD-like_hydrolase_sf"/>
</dbReference>
<evidence type="ECO:0000256" key="2">
    <source>
        <dbReference type="ARBA" id="ARBA00004818"/>
    </source>
</evidence>
<proteinExistence type="inferred from homology"/>
<evidence type="ECO:0000256" key="3">
    <source>
        <dbReference type="ARBA" id="ARBA00006171"/>
    </source>
</evidence>
<comment type="caution">
    <text evidence="5">The sequence shown here is derived from an EMBL/GenBank/DDBJ whole genome shotgun (WGS) entry which is preliminary data.</text>
</comment>
<dbReference type="OrthoDB" id="8770891at2"/>
<keyword evidence="5" id="KW-0378">Hydrolase</keyword>
<dbReference type="EC" id="3.1.3.18" evidence="4"/>
<dbReference type="EMBL" id="SMYL01000001">
    <property type="protein sequence ID" value="TDK68438.1"/>
    <property type="molecule type" value="Genomic_DNA"/>
</dbReference>
<comment type="pathway">
    <text evidence="2">Organic acid metabolism; glycolate biosynthesis; glycolate from 2-phosphoglycolate: step 1/1.</text>
</comment>
<organism evidence="5 6">
    <name type="scientific">Sapientia aquatica</name>
    <dbReference type="NCBI Taxonomy" id="1549640"/>
    <lineage>
        <taxon>Bacteria</taxon>
        <taxon>Pseudomonadati</taxon>
        <taxon>Pseudomonadota</taxon>
        <taxon>Betaproteobacteria</taxon>
        <taxon>Burkholderiales</taxon>
        <taxon>Oxalobacteraceae</taxon>
        <taxon>Sapientia</taxon>
    </lineage>
</organism>
<accession>A0A4R5W5U1</accession>
<dbReference type="InterPro" id="IPR023198">
    <property type="entry name" value="PGP-like_dom2"/>
</dbReference>
<keyword evidence="6" id="KW-1185">Reference proteome</keyword>
<dbReference type="Pfam" id="PF13419">
    <property type="entry name" value="HAD_2"/>
    <property type="match status" value="1"/>
</dbReference>